<keyword evidence="2" id="KW-0812">Transmembrane</keyword>
<organism evidence="4 5">
    <name type="scientific">Mycobacterium simulans</name>
    <dbReference type="NCBI Taxonomy" id="627089"/>
    <lineage>
        <taxon>Bacteria</taxon>
        <taxon>Bacillati</taxon>
        <taxon>Actinomycetota</taxon>
        <taxon>Actinomycetes</taxon>
        <taxon>Mycobacteriales</taxon>
        <taxon>Mycobacteriaceae</taxon>
        <taxon>Mycobacterium</taxon>
    </lineage>
</organism>
<dbReference type="EMBL" id="OCTY01000002">
    <property type="protein sequence ID" value="SOJ53464.1"/>
    <property type="molecule type" value="Genomic_DNA"/>
</dbReference>
<proteinExistence type="predicted"/>
<feature type="domain" description="DUF732" evidence="3">
    <location>
        <begin position="97"/>
        <end position="168"/>
    </location>
</feature>
<feature type="compositionally biased region" description="Polar residues" evidence="1">
    <location>
        <begin position="26"/>
        <end position="37"/>
    </location>
</feature>
<keyword evidence="2" id="KW-1133">Transmembrane helix</keyword>
<comment type="caution">
    <text evidence="4">The sequence shown here is derived from an EMBL/GenBank/DDBJ whole genome shotgun (WGS) entry which is preliminary data.</text>
</comment>
<evidence type="ECO:0000259" key="3">
    <source>
        <dbReference type="Pfam" id="PF05305"/>
    </source>
</evidence>
<keyword evidence="5" id="KW-1185">Reference proteome</keyword>
<feature type="region of interest" description="Disordered" evidence="1">
    <location>
        <begin position="26"/>
        <end position="47"/>
    </location>
</feature>
<dbReference type="Proteomes" id="UP000554965">
    <property type="component" value="Unassembled WGS sequence"/>
</dbReference>
<keyword evidence="2" id="KW-0472">Membrane</keyword>
<accession>A0A7Z7IHD2</accession>
<sequence length="173" mass="17717">MDGCAVVNRQVAGAAMRAARLAAQAWSSGHPSRTGAPNRSALPPEISSKRMHSGTGLSAVLAERGAMGLLLVLIGVCAMVGLAALAHADPDDGAGGDDAKFLVALHDADITYASPAQAIGAAKAVCGCLNDGESGLELVHDVETRNPGFDMDDAAEFAVISAKYYCPQQLTKR</sequence>
<dbReference type="InterPro" id="IPR007969">
    <property type="entry name" value="DUF732"/>
</dbReference>
<evidence type="ECO:0000313" key="5">
    <source>
        <dbReference type="Proteomes" id="UP000554965"/>
    </source>
</evidence>
<feature type="transmembrane region" description="Helical" evidence="2">
    <location>
        <begin position="66"/>
        <end position="86"/>
    </location>
</feature>
<protein>
    <recommendedName>
        <fullName evidence="3">DUF732 domain-containing protein</fullName>
    </recommendedName>
</protein>
<name>A0A7Z7IHD2_9MYCO</name>
<reference evidence="4 5" key="1">
    <citation type="submission" date="2017-10" db="EMBL/GenBank/DDBJ databases">
        <authorList>
            <consortium name="Urmite Genomes"/>
        </authorList>
    </citation>
    <scope>NUCLEOTIDE SEQUENCE [LARGE SCALE GENOMIC DNA]</scope>
    <source>
        <strain evidence="4 5">FB-527</strain>
    </source>
</reference>
<evidence type="ECO:0000256" key="1">
    <source>
        <dbReference type="SAM" id="MobiDB-lite"/>
    </source>
</evidence>
<dbReference type="AlphaFoldDB" id="A0A7Z7IHD2"/>
<evidence type="ECO:0000256" key="2">
    <source>
        <dbReference type="SAM" id="Phobius"/>
    </source>
</evidence>
<dbReference type="Pfam" id="PF05305">
    <property type="entry name" value="DUF732"/>
    <property type="match status" value="1"/>
</dbReference>
<gene>
    <name evidence="4" type="ORF">MSIMFB_00967</name>
</gene>
<evidence type="ECO:0000313" key="4">
    <source>
        <dbReference type="EMBL" id="SOJ53464.1"/>
    </source>
</evidence>